<dbReference type="Pfam" id="PF14610">
    <property type="entry name" value="Psg1"/>
    <property type="match status" value="1"/>
</dbReference>
<dbReference type="AlphaFoldDB" id="A0AAN7HAL1"/>
<feature type="transmembrane region" description="Helical" evidence="2">
    <location>
        <begin position="259"/>
        <end position="280"/>
    </location>
</feature>
<feature type="signal peptide" evidence="3">
    <location>
        <begin position="1"/>
        <end position="23"/>
    </location>
</feature>
<organism evidence="4 5">
    <name type="scientific">Achaetomium macrosporum</name>
    <dbReference type="NCBI Taxonomy" id="79813"/>
    <lineage>
        <taxon>Eukaryota</taxon>
        <taxon>Fungi</taxon>
        <taxon>Dikarya</taxon>
        <taxon>Ascomycota</taxon>
        <taxon>Pezizomycotina</taxon>
        <taxon>Sordariomycetes</taxon>
        <taxon>Sordariomycetidae</taxon>
        <taxon>Sordariales</taxon>
        <taxon>Chaetomiaceae</taxon>
        <taxon>Achaetomium</taxon>
    </lineage>
</organism>
<gene>
    <name evidence="4" type="ORF">C8A03DRAFT_15694</name>
</gene>
<evidence type="ECO:0000313" key="5">
    <source>
        <dbReference type="Proteomes" id="UP001303760"/>
    </source>
</evidence>
<feature type="chain" id="PRO_5043008378" evidence="3">
    <location>
        <begin position="24"/>
        <end position="377"/>
    </location>
</feature>
<accession>A0AAN7HAL1</accession>
<name>A0AAN7HAL1_9PEZI</name>
<dbReference type="EMBL" id="MU860122">
    <property type="protein sequence ID" value="KAK4237812.1"/>
    <property type="molecule type" value="Genomic_DNA"/>
</dbReference>
<keyword evidence="2" id="KW-1133">Transmembrane helix</keyword>
<protein>
    <submittedName>
        <fullName evidence="4">Uncharacterized protein</fullName>
    </submittedName>
</protein>
<feature type="compositionally biased region" description="Basic and acidic residues" evidence="1">
    <location>
        <begin position="365"/>
        <end position="377"/>
    </location>
</feature>
<reference evidence="4" key="1">
    <citation type="journal article" date="2023" name="Mol. Phylogenet. Evol.">
        <title>Genome-scale phylogeny and comparative genomics of the fungal order Sordariales.</title>
        <authorList>
            <person name="Hensen N."/>
            <person name="Bonometti L."/>
            <person name="Westerberg I."/>
            <person name="Brannstrom I.O."/>
            <person name="Guillou S."/>
            <person name="Cros-Aarteil S."/>
            <person name="Calhoun S."/>
            <person name="Haridas S."/>
            <person name="Kuo A."/>
            <person name="Mondo S."/>
            <person name="Pangilinan J."/>
            <person name="Riley R."/>
            <person name="LaButti K."/>
            <person name="Andreopoulos B."/>
            <person name="Lipzen A."/>
            <person name="Chen C."/>
            <person name="Yan M."/>
            <person name="Daum C."/>
            <person name="Ng V."/>
            <person name="Clum A."/>
            <person name="Steindorff A."/>
            <person name="Ohm R.A."/>
            <person name="Martin F."/>
            <person name="Silar P."/>
            <person name="Natvig D.O."/>
            <person name="Lalanne C."/>
            <person name="Gautier V."/>
            <person name="Ament-Velasquez S.L."/>
            <person name="Kruys A."/>
            <person name="Hutchinson M.I."/>
            <person name="Powell A.J."/>
            <person name="Barry K."/>
            <person name="Miller A.N."/>
            <person name="Grigoriev I.V."/>
            <person name="Debuchy R."/>
            <person name="Gladieux P."/>
            <person name="Hiltunen Thoren M."/>
            <person name="Johannesson H."/>
        </authorList>
    </citation>
    <scope>NUCLEOTIDE SEQUENCE</scope>
    <source>
        <strain evidence="4">CBS 532.94</strain>
    </source>
</reference>
<keyword evidence="5" id="KW-1185">Reference proteome</keyword>
<feature type="region of interest" description="Disordered" evidence="1">
    <location>
        <begin position="344"/>
        <end position="377"/>
    </location>
</feature>
<dbReference type="Proteomes" id="UP001303760">
    <property type="component" value="Unassembled WGS sequence"/>
</dbReference>
<evidence type="ECO:0000313" key="4">
    <source>
        <dbReference type="EMBL" id="KAK4237812.1"/>
    </source>
</evidence>
<dbReference type="InterPro" id="IPR028000">
    <property type="entry name" value="Pma1"/>
</dbReference>
<keyword evidence="3" id="KW-0732">Signal</keyword>
<reference evidence="4" key="2">
    <citation type="submission" date="2023-05" db="EMBL/GenBank/DDBJ databases">
        <authorList>
            <consortium name="Lawrence Berkeley National Laboratory"/>
            <person name="Steindorff A."/>
            <person name="Hensen N."/>
            <person name="Bonometti L."/>
            <person name="Westerberg I."/>
            <person name="Brannstrom I.O."/>
            <person name="Guillou S."/>
            <person name="Cros-Aarteil S."/>
            <person name="Calhoun S."/>
            <person name="Haridas S."/>
            <person name="Kuo A."/>
            <person name="Mondo S."/>
            <person name="Pangilinan J."/>
            <person name="Riley R."/>
            <person name="Labutti K."/>
            <person name="Andreopoulos B."/>
            <person name="Lipzen A."/>
            <person name="Chen C."/>
            <person name="Yanf M."/>
            <person name="Daum C."/>
            <person name="Ng V."/>
            <person name="Clum A."/>
            <person name="Ohm R."/>
            <person name="Martin F."/>
            <person name="Silar P."/>
            <person name="Natvig D."/>
            <person name="Lalanne C."/>
            <person name="Gautier V."/>
            <person name="Ament-Velasquez S.L."/>
            <person name="Kruys A."/>
            <person name="Hutchinson M.I."/>
            <person name="Powell A.J."/>
            <person name="Barry K."/>
            <person name="Miller A.N."/>
            <person name="Grigoriev I.V."/>
            <person name="Debuchy R."/>
            <person name="Gladieux P."/>
            <person name="Thoren M.H."/>
            <person name="Johannesson H."/>
        </authorList>
    </citation>
    <scope>NUCLEOTIDE SEQUENCE</scope>
    <source>
        <strain evidence="4">CBS 532.94</strain>
    </source>
</reference>
<evidence type="ECO:0000256" key="1">
    <source>
        <dbReference type="SAM" id="MobiDB-lite"/>
    </source>
</evidence>
<proteinExistence type="predicted"/>
<keyword evidence="2" id="KW-0812">Transmembrane</keyword>
<sequence>MRGIRNLRHLAVAAAALLRPALALPQGGIIITESAAPIAWVSVGPTGSATTITPAVITTQGQRTTLATAPPSLAATATYVLSPLGHASTYTGLAPVASATGTGGSIAGVFPACDDNSRVGPVEPFCLPLPGSELHPGTTYYVTWSPTYFPTNQTVSLQVIYNSSSSSSPAANKIGATSPPVPAAQGFFFWTVPPDFLSSRGNPARYPVTFVLAYNDTSTPRIGNDLNEVVGPTVYITPGSGSISPGAGGGGSSTHAAAIAVPVVIAAVLALLAAFSAVSWRRTGHVPLIGGLAAQMKKRRGASGYGVRQSRSERVGSSYGAGAVWAGNRGGGDSKSETNVDIQLTDRDSWSPTAGGGGATGGRNVFREEVERQARLG</sequence>
<comment type="caution">
    <text evidence="4">The sequence shown here is derived from an EMBL/GenBank/DDBJ whole genome shotgun (WGS) entry which is preliminary data.</text>
</comment>
<evidence type="ECO:0000256" key="2">
    <source>
        <dbReference type="SAM" id="Phobius"/>
    </source>
</evidence>
<keyword evidence="2" id="KW-0472">Membrane</keyword>
<evidence type="ECO:0000256" key="3">
    <source>
        <dbReference type="SAM" id="SignalP"/>
    </source>
</evidence>